<dbReference type="GO" id="GO:0006635">
    <property type="term" value="P:fatty acid beta-oxidation"/>
    <property type="evidence" value="ECO:0007669"/>
    <property type="project" value="TreeGrafter"/>
</dbReference>
<dbReference type="Gene3D" id="1.10.12.10">
    <property type="entry name" value="Lyase 2-enoyl-coa Hydratase, Chain A, domain 2"/>
    <property type="match status" value="1"/>
</dbReference>
<dbReference type="InterPro" id="IPR029045">
    <property type="entry name" value="ClpP/crotonase-like_dom_sf"/>
</dbReference>
<dbReference type="PROSITE" id="PS00166">
    <property type="entry name" value="ENOYL_COA_HYDRATASE"/>
    <property type="match status" value="1"/>
</dbReference>
<dbReference type="SUPFAM" id="SSF52096">
    <property type="entry name" value="ClpP/crotonase"/>
    <property type="match status" value="1"/>
</dbReference>
<dbReference type="AlphaFoldDB" id="A0A062TR79"/>
<dbReference type="Pfam" id="PF00378">
    <property type="entry name" value="ECH_1"/>
    <property type="match status" value="1"/>
</dbReference>
<dbReference type="PANTHER" id="PTHR11941">
    <property type="entry name" value="ENOYL-COA HYDRATASE-RELATED"/>
    <property type="match status" value="1"/>
</dbReference>
<sequence length="254" mass="26770">MPVEYEKHGNIAIITMNRPEARNAINGEMAQTMEAALDQMESDPEVWVGILTAVGKAFCAGADLKEISAGNGAALSTKKGGFAGIARRERTKPLIAAITGSALAGGTEVALSCDMIVCADDTNFGLPEVKRSLVAAAGGLFRLPRAIGRATALEVILTGDPLPSQRAYELGMVNKIVPADQVMDEAKKLAERVTANAPLAVAASREVAMNASAKTDDELWKDSGTAFGKIVGTEDFKEGPKAFIEKRAPVWKGR</sequence>
<dbReference type="RefSeq" id="WP_034827239.1">
    <property type="nucleotide sequence ID" value="NZ_AWFA01000029.1"/>
</dbReference>
<keyword evidence="6" id="KW-1185">Reference proteome</keyword>
<evidence type="ECO:0000256" key="3">
    <source>
        <dbReference type="ARBA" id="ARBA00023239"/>
    </source>
</evidence>
<accession>A0A062TR79</accession>
<dbReference type="eggNOG" id="COG1024">
    <property type="taxonomic scope" value="Bacteria"/>
</dbReference>
<dbReference type="STRING" id="1280941.HY2_14325"/>
<dbReference type="InterPro" id="IPR014748">
    <property type="entry name" value="Enoyl-CoA_hydra_C"/>
</dbReference>
<dbReference type="CDD" id="cd06558">
    <property type="entry name" value="crotonase-like"/>
    <property type="match status" value="1"/>
</dbReference>
<dbReference type="OrthoDB" id="5730382at2"/>
<dbReference type="InterPro" id="IPR001753">
    <property type="entry name" value="Enoyl-CoA_hydra/iso"/>
</dbReference>
<gene>
    <name evidence="5" type="ORF">HY3_14805</name>
</gene>
<name>A0A062TR79_9PROT</name>
<keyword evidence="2" id="KW-0443">Lipid metabolism</keyword>
<dbReference type="GO" id="GO:0016829">
    <property type="term" value="F:lyase activity"/>
    <property type="evidence" value="ECO:0007669"/>
    <property type="project" value="UniProtKB-KW"/>
</dbReference>
<keyword evidence="3" id="KW-0456">Lyase</keyword>
<dbReference type="NCBIfam" id="NF006100">
    <property type="entry name" value="PRK08252.1"/>
    <property type="match status" value="1"/>
</dbReference>
<evidence type="ECO:0000256" key="2">
    <source>
        <dbReference type="ARBA" id="ARBA00023098"/>
    </source>
</evidence>
<accession>A0A328JVL5</accession>
<dbReference type="InterPro" id="IPR018376">
    <property type="entry name" value="Enoyl-CoA_hyd/isom_CS"/>
</dbReference>
<evidence type="ECO:0000313" key="6">
    <source>
        <dbReference type="Proteomes" id="UP000249123"/>
    </source>
</evidence>
<evidence type="ECO:0000313" key="5">
    <source>
        <dbReference type="EMBL" id="RAN32594.1"/>
    </source>
</evidence>
<dbReference type="PANTHER" id="PTHR11941:SF169">
    <property type="entry name" value="(7AS)-7A-METHYL-1,5-DIOXO-2,3,5,6,7,7A-HEXAHYDRO-1H-INDENE-CARBOXYL-COA HYDROLASE"/>
    <property type="match status" value="1"/>
</dbReference>
<dbReference type="Gene3D" id="3.90.226.10">
    <property type="entry name" value="2-enoyl-CoA Hydratase, Chain A, domain 1"/>
    <property type="match status" value="1"/>
</dbReference>
<proteinExistence type="inferred from homology"/>
<evidence type="ECO:0000256" key="4">
    <source>
        <dbReference type="RuleBase" id="RU003707"/>
    </source>
</evidence>
<dbReference type="Proteomes" id="UP000249123">
    <property type="component" value="Unassembled WGS sequence"/>
</dbReference>
<reference evidence="5 6" key="1">
    <citation type="submission" date="2013-04" db="EMBL/GenBank/DDBJ databases">
        <title>Hyphomonas sp. T24B3 Genome Sequencing.</title>
        <authorList>
            <person name="Lai Q."/>
            <person name="Shao Z."/>
        </authorList>
    </citation>
    <scope>NUCLEOTIDE SEQUENCE [LARGE SCALE GENOMIC DNA]</scope>
    <source>
        <strain evidence="5 6">T24B3</strain>
    </source>
</reference>
<protein>
    <submittedName>
        <fullName evidence="5">Enoyl-CoA hydratase</fullName>
    </submittedName>
</protein>
<organism evidence="5 6">
    <name type="scientific">Hyphomonas pacifica</name>
    <dbReference type="NCBI Taxonomy" id="1280941"/>
    <lineage>
        <taxon>Bacteria</taxon>
        <taxon>Pseudomonadati</taxon>
        <taxon>Pseudomonadota</taxon>
        <taxon>Alphaproteobacteria</taxon>
        <taxon>Hyphomonadales</taxon>
        <taxon>Hyphomonadaceae</taxon>
        <taxon>Hyphomonas</taxon>
    </lineage>
</organism>
<dbReference type="EMBL" id="AWFB01000031">
    <property type="protein sequence ID" value="RAN32594.1"/>
    <property type="molecule type" value="Genomic_DNA"/>
</dbReference>
<dbReference type="FunFam" id="3.90.226.10:FF:000009">
    <property type="entry name" value="Carnitinyl-CoA dehydratase"/>
    <property type="match status" value="1"/>
</dbReference>
<comment type="similarity">
    <text evidence="1 4">Belongs to the enoyl-CoA hydratase/isomerase family.</text>
</comment>
<comment type="caution">
    <text evidence="5">The sequence shown here is derived from an EMBL/GenBank/DDBJ whole genome shotgun (WGS) entry which is preliminary data.</text>
</comment>
<evidence type="ECO:0000256" key="1">
    <source>
        <dbReference type="ARBA" id="ARBA00005254"/>
    </source>
</evidence>